<evidence type="ECO:0000313" key="2">
    <source>
        <dbReference type="Proteomes" id="UP001056855"/>
    </source>
</evidence>
<reference evidence="1" key="1">
    <citation type="submission" date="2022-06" db="EMBL/GenBank/DDBJ databases">
        <title>Diverse halophilic archaea isolated from saline environments.</title>
        <authorList>
            <person name="Cui H.-L."/>
        </authorList>
    </citation>
    <scope>NUCLEOTIDE SEQUENCE</scope>
    <source>
        <strain evidence="1">WLHS1</strain>
        <plasmid evidence="1">unnamed3</plasmid>
    </source>
</reference>
<geneLocation type="plasmid" evidence="1 2">
    <name>unnamed3</name>
</geneLocation>
<protein>
    <submittedName>
        <fullName evidence="1">Uncharacterized protein</fullName>
    </submittedName>
</protein>
<dbReference type="RefSeq" id="WP_254161656.1">
    <property type="nucleotide sequence ID" value="NZ_CP100358.1"/>
</dbReference>
<accession>A0A9E7SZM6</accession>
<keyword evidence="2" id="KW-1185">Reference proteome</keyword>
<name>A0A9E7SZM6_9EURY</name>
<proteinExistence type="predicted"/>
<sequence>MALTCKGPECDHEFADEIWHGDLEAKEAGETPFFTHVHEPDDGLGVVTSYLCSADCMRGYLDDLEDGGDDE</sequence>
<evidence type="ECO:0000313" key="1">
    <source>
        <dbReference type="EMBL" id="UTF56038.1"/>
    </source>
</evidence>
<organism evidence="1 2">
    <name type="scientific">Natronosalvus rutilus</name>
    <dbReference type="NCBI Taxonomy" id="2953753"/>
    <lineage>
        <taxon>Archaea</taxon>
        <taxon>Methanobacteriati</taxon>
        <taxon>Methanobacteriota</taxon>
        <taxon>Stenosarchaea group</taxon>
        <taxon>Halobacteria</taxon>
        <taxon>Halobacteriales</taxon>
        <taxon>Natrialbaceae</taxon>
        <taxon>Natronosalvus</taxon>
    </lineage>
</organism>
<gene>
    <name evidence="1" type="ORF">NGM29_20845</name>
</gene>
<dbReference type="GeneID" id="73292549"/>
<keyword evidence="1" id="KW-0614">Plasmid</keyword>
<dbReference type="Proteomes" id="UP001056855">
    <property type="component" value="Plasmid unnamed3"/>
</dbReference>
<dbReference type="EMBL" id="CP100358">
    <property type="protein sequence ID" value="UTF56038.1"/>
    <property type="molecule type" value="Genomic_DNA"/>
</dbReference>
<dbReference type="AlphaFoldDB" id="A0A9E7SZM6"/>
<dbReference type="KEGG" id="sawl:NGM29_20845"/>